<evidence type="ECO:0000313" key="2">
    <source>
        <dbReference type="Proteomes" id="UP000052230"/>
    </source>
</evidence>
<accession>A0A0U5F988</accession>
<proteinExistence type="predicted"/>
<evidence type="ECO:0000313" key="1">
    <source>
        <dbReference type="EMBL" id="CEG14717.1"/>
    </source>
</evidence>
<reference evidence="1 2" key="1">
    <citation type="submission" date="2014-09" db="EMBL/GenBank/DDBJ databases">
        <authorList>
            <person name="Regsiter A."/>
        </authorList>
    </citation>
    <scope>NUCLEOTIDE SEQUENCE [LARGE SCALE GENOMIC DNA]</scope>
</reference>
<protein>
    <submittedName>
        <fullName evidence="1">Uncharacterized protein</fullName>
    </submittedName>
</protein>
<dbReference type="EMBL" id="CCXZ01000025">
    <property type="protein sequence ID" value="CEG14717.1"/>
    <property type="molecule type" value="Genomic_DNA"/>
</dbReference>
<name>A0A0U5F988_XANCI</name>
<organism evidence="1 2">
    <name type="scientific">Xanthomonas citri pv. citri</name>
    <dbReference type="NCBI Taxonomy" id="611301"/>
    <lineage>
        <taxon>Bacteria</taxon>
        <taxon>Pseudomonadati</taxon>
        <taxon>Pseudomonadota</taxon>
        <taxon>Gammaproteobacteria</taxon>
        <taxon>Lysobacterales</taxon>
        <taxon>Lysobacteraceae</taxon>
        <taxon>Xanthomonas</taxon>
    </lineage>
</organism>
<sequence>MGMIRIALSGLFLVAAPLAGAVEPSLADALECRLPADTALTVLAAAGVPVDGTDAKPVKAIAYGASVRTASVYRSRDEVGLTYHIPASSLGAFIKAAKLEQWEDEDGAGAHRALLDGRNALNTGHPDDLADATEADIECRMSFGGAL</sequence>
<gene>
    <name evidence="1" type="ORF">XAC3562_1200039</name>
</gene>
<dbReference type="AlphaFoldDB" id="A0A0U5F988"/>
<dbReference type="Proteomes" id="UP000052230">
    <property type="component" value="Unassembled WGS sequence"/>
</dbReference>
<comment type="caution">
    <text evidence="1">The sequence shown here is derived from an EMBL/GenBank/DDBJ whole genome shotgun (WGS) entry which is preliminary data.</text>
</comment>
<keyword evidence="2" id="KW-1185">Reference proteome</keyword>